<gene>
    <name evidence="5" type="ORF">GCM10019071_31130</name>
</gene>
<keyword evidence="2" id="KW-0238">DNA-binding</keyword>
<dbReference type="EMBL" id="BMDU01000007">
    <property type="protein sequence ID" value="GFZ98472.1"/>
    <property type="molecule type" value="Genomic_DNA"/>
</dbReference>
<keyword evidence="6" id="KW-1185">Reference proteome</keyword>
<keyword evidence="3" id="KW-0804">Transcription</keyword>
<comment type="caution">
    <text evidence="5">The sequence shown here is derived from an EMBL/GenBank/DDBJ whole genome shotgun (WGS) entry which is preliminary data.</text>
</comment>
<dbReference type="Pfam" id="PF14525">
    <property type="entry name" value="AraC_binding_2"/>
    <property type="match status" value="1"/>
</dbReference>
<evidence type="ECO:0000256" key="1">
    <source>
        <dbReference type="ARBA" id="ARBA00023015"/>
    </source>
</evidence>
<name>A0ABQ1F3J9_SPHSA</name>
<dbReference type="InterPro" id="IPR035418">
    <property type="entry name" value="AraC-bd_2"/>
</dbReference>
<dbReference type="InterPro" id="IPR050204">
    <property type="entry name" value="AraC_XylS_family_regulators"/>
</dbReference>
<evidence type="ECO:0000313" key="5">
    <source>
        <dbReference type="EMBL" id="GFZ98472.1"/>
    </source>
</evidence>
<dbReference type="PANTHER" id="PTHR46796:SF6">
    <property type="entry name" value="ARAC SUBFAMILY"/>
    <property type="match status" value="1"/>
</dbReference>
<dbReference type="PANTHER" id="PTHR46796">
    <property type="entry name" value="HTH-TYPE TRANSCRIPTIONAL ACTIVATOR RHAS-RELATED"/>
    <property type="match status" value="1"/>
</dbReference>
<reference evidence="6" key="1">
    <citation type="journal article" date="2019" name="Int. J. Syst. Evol. Microbiol.">
        <title>The Global Catalogue of Microorganisms (GCM) 10K type strain sequencing project: providing services to taxonomists for standard genome sequencing and annotation.</title>
        <authorList>
            <consortium name="The Broad Institute Genomics Platform"/>
            <consortium name="The Broad Institute Genome Sequencing Center for Infectious Disease"/>
            <person name="Wu L."/>
            <person name="Ma J."/>
        </authorList>
    </citation>
    <scope>NUCLEOTIDE SEQUENCE [LARGE SCALE GENOMIC DNA]</scope>
    <source>
        <strain evidence="6">CCM 7327</strain>
    </source>
</reference>
<evidence type="ECO:0000256" key="3">
    <source>
        <dbReference type="ARBA" id="ARBA00023163"/>
    </source>
</evidence>
<keyword evidence="1" id="KW-0805">Transcription regulation</keyword>
<dbReference type="Gene3D" id="1.10.10.60">
    <property type="entry name" value="Homeodomain-like"/>
    <property type="match status" value="1"/>
</dbReference>
<protein>
    <recommendedName>
        <fullName evidence="4">HTH araC/xylS-type domain-containing protein</fullName>
    </recommendedName>
</protein>
<feature type="domain" description="HTH araC/xylS-type" evidence="4">
    <location>
        <begin position="238"/>
        <end position="339"/>
    </location>
</feature>
<dbReference type="RefSeq" id="WP_044660980.1">
    <property type="nucleotide sequence ID" value="NZ_BMDU01000007.1"/>
</dbReference>
<dbReference type="InterPro" id="IPR018060">
    <property type="entry name" value="HTH_AraC"/>
</dbReference>
<accession>A0ABQ1F3J9</accession>
<proteinExistence type="predicted"/>
<dbReference type="SUPFAM" id="SSF46689">
    <property type="entry name" value="Homeodomain-like"/>
    <property type="match status" value="1"/>
</dbReference>
<dbReference type="Proteomes" id="UP000628109">
    <property type="component" value="Unassembled WGS sequence"/>
</dbReference>
<evidence type="ECO:0000256" key="2">
    <source>
        <dbReference type="ARBA" id="ARBA00023125"/>
    </source>
</evidence>
<dbReference type="InterPro" id="IPR009057">
    <property type="entry name" value="Homeodomain-like_sf"/>
</dbReference>
<evidence type="ECO:0000259" key="4">
    <source>
        <dbReference type="PROSITE" id="PS01124"/>
    </source>
</evidence>
<dbReference type="PROSITE" id="PS01124">
    <property type="entry name" value="HTH_ARAC_FAMILY_2"/>
    <property type="match status" value="1"/>
</dbReference>
<dbReference type="Pfam" id="PF12833">
    <property type="entry name" value="HTH_18"/>
    <property type="match status" value="1"/>
</dbReference>
<sequence length="342" mass="37981">MLTQMAAPSRFWNGEALPLVQWNRFSSTDAGDVEAHMSRMFCPHRLDVQGGRPPIDFRHNQAQLKALTFNAQDYGNPFGRISIDVPQMGQIYLVQFSLTGTSFITHDRDSFSLAPGEMCVLAPDSHFRQTFEAGYKHFTIKIPKADLEQVLASELGFRPDDLVFSTRPVPLVGAAQAFAHLVRTICDDIDYGLTGYTHPRASGAVEDTLKRLLLAAVPHNHSELFDSAPSGPAPYYVRRVEDFVRGHACEAISLIDMIEISGVSARSLHAGFRRFRGVTPMVYLKNVRLDLARKMLLGGVEEGHSVTDVALACGFSHLSKFARDYAERFGERPSATLRQLKG</sequence>
<organism evidence="5 6">
    <name type="scientific">Sphingobium fuliginis (strain ATCC 27551)</name>
    <dbReference type="NCBI Taxonomy" id="336203"/>
    <lineage>
        <taxon>Bacteria</taxon>
        <taxon>Pseudomonadati</taxon>
        <taxon>Pseudomonadota</taxon>
        <taxon>Alphaproteobacteria</taxon>
        <taxon>Sphingomonadales</taxon>
        <taxon>Sphingomonadaceae</taxon>
        <taxon>Sphingobium</taxon>
    </lineage>
</organism>
<dbReference type="SMART" id="SM00342">
    <property type="entry name" value="HTH_ARAC"/>
    <property type="match status" value="1"/>
</dbReference>
<evidence type="ECO:0000313" key="6">
    <source>
        <dbReference type="Proteomes" id="UP000628109"/>
    </source>
</evidence>